<protein>
    <recommendedName>
        <fullName evidence="7">Zn(2)-C6 fungal-type domain-containing protein</fullName>
    </recommendedName>
</protein>
<feature type="domain" description="Zn(2)-C6 fungal-type" evidence="7">
    <location>
        <begin position="10"/>
        <end position="42"/>
    </location>
</feature>
<keyword evidence="5" id="KW-0804">Transcription</keyword>
<evidence type="ECO:0000256" key="2">
    <source>
        <dbReference type="ARBA" id="ARBA00022833"/>
    </source>
</evidence>
<comment type="subcellular location">
    <subcellularLocation>
        <location evidence="1">Nucleus</location>
    </subcellularLocation>
</comment>
<organism evidence="8 9">
    <name type="scientific">Aspergillus lucknowensis</name>
    <dbReference type="NCBI Taxonomy" id="176173"/>
    <lineage>
        <taxon>Eukaryota</taxon>
        <taxon>Fungi</taxon>
        <taxon>Dikarya</taxon>
        <taxon>Ascomycota</taxon>
        <taxon>Pezizomycotina</taxon>
        <taxon>Eurotiomycetes</taxon>
        <taxon>Eurotiomycetidae</taxon>
        <taxon>Eurotiales</taxon>
        <taxon>Aspergillaceae</taxon>
        <taxon>Aspergillus</taxon>
        <taxon>Aspergillus subgen. Nidulantes</taxon>
    </lineage>
</organism>
<accession>A0ABR4LEE2</accession>
<dbReference type="GeneID" id="98141969"/>
<keyword evidence="6" id="KW-0539">Nucleus</keyword>
<dbReference type="PROSITE" id="PS50048">
    <property type="entry name" value="ZN2_CY6_FUNGAL_2"/>
    <property type="match status" value="1"/>
</dbReference>
<evidence type="ECO:0000256" key="6">
    <source>
        <dbReference type="ARBA" id="ARBA00023242"/>
    </source>
</evidence>
<dbReference type="Proteomes" id="UP001610432">
    <property type="component" value="Unassembled WGS sequence"/>
</dbReference>
<dbReference type="EMBL" id="JBFXLQ010000067">
    <property type="protein sequence ID" value="KAL2862484.1"/>
    <property type="molecule type" value="Genomic_DNA"/>
</dbReference>
<name>A0ABR4LEE2_9EURO</name>
<dbReference type="Gene3D" id="4.10.240.10">
    <property type="entry name" value="Zn(2)-C6 fungal-type DNA-binding domain"/>
    <property type="match status" value="1"/>
</dbReference>
<dbReference type="InterPro" id="IPR036864">
    <property type="entry name" value="Zn2-C6_fun-type_DNA-bd_sf"/>
</dbReference>
<dbReference type="CDD" id="cd00067">
    <property type="entry name" value="GAL4"/>
    <property type="match status" value="1"/>
</dbReference>
<dbReference type="PANTHER" id="PTHR31845">
    <property type="entry name" value="FINGER DOMAIN PROTEIN, PUTATIVE-RELATED"/>
    <property type="match status" value="1"/>
</dbReference>
<evidence type="ECO:0000313" key="9">
    <source>
        <dbReference type="Proteomes" id="UP001610432"/>
    </source>
</evidence>
<dbReference type="InterPro" id="IPR001138">
    <property type="entry name" value="Zn2Cys6_DnaBD"/>
</dbReference>
<evidence type="ECO:0000256" key="5">
    <source>
        <dbReference type="ARBA" id="ARBA00023163"/>
    </source>
</evidence>
<keyword evidence="2" id="KW-0862">Zinc</keyword>
<evidence type="ECO:0000256" key="4">
    <source>
        <dbReference type="ARBA" id="ARBA00023125"/>
    </source>
</evidence>
<evidence type="ECO:0000313" key="8">
    <source>
        <dbReference type="EMBL" id="KAL2862484.1"/>
    </source>
</evidence>
<dbReference type="PROSITE" id="PS00463">
    <property type="entry name" value="ZN2_CY6_FUNGAL_1"/>
    <property type="match status" value="1"/>
</dbReference>
<evidence type="ECO:0000256" key="3">
    <source>
        <dbReference type="ARBA" id="ARBA00023015"/>
    </source>
</evidence>
<keyword evidence="3" id="KW-0805">Transcription regulation</keyword>
<comment type="caution">
    <text evidence="8">The sequence shown here is derived from an EMBL/GenBank/DDBJ whole genome shotgun (WGS) entry which is preliminary data.</text>
</comment>
<dbReference type="RefSeq" id="XP_070881463.1">
    <property type="nucleotide sequence ID" value="XM_071026897.1"/>
</dbReference>
<keyword evidence="4" id="KW-0238">DNA-binding</keyword>
<keyword evidence="9" id="KW-1185">Reference proteome</keyword>
<dbReference type="InterPro" id="IPR051089">
    <property type="entry name" value="prtT"/>
</dbReference>
<reference evidence="8 9" key="1">
    <citation type="submission" date="2024-07" db="EMBL/GenBank/DDBJ databases">
        <title>Section-level genome sequencing and comparative genomics of Aspergillus sections Usti and Cavernicolus.</title>
        <authorList>
            <consortium name="Lawrence Berkeley National Laboratory"/>
            <person name="Nybo J.L."/>
            <person name="Vesth T.C."/>
            <person name="Theobald S."/>
            <person name="Frisvad J.C."/>
            <person name="Larsen T.O."/>
            <person name="Kjaerboelling I."/>
            <person name="Rothschild-Mancinelli K."/>
            <person name="Lyhne E.K."/>
            <person name="Kogle M.E."/>
            <person name="Barry K."/>
            <person name="Clum A."/>
            <person name="Na H."/>
            <person name="Ledsgaard L."/>
            <person name="Lin J."/>
            <person name="Lipzen A."/>
            <person name="Kuo A."/>
            <person name="Riley R."/>
            <person name="Mondo S."/>
            <person name="Labutti K."/>
            <person name="Haridas S."/>
            <person name="Pangalinan J."/>
            <person name="Salamov A.A."/>
            <person name="Simmons B.A."/>
            <person name="Magnuson J.K."/>
            <person name="Chen J."/>
            <person name="Drula E."/>
            <person name="Henrissat B."/>
            <person name="Wiebenga A."/>
            <person name="Lubbers R.J."/>
            <person name="Gomes A.C."/>
            <person name="Macurrencykelacurrency M.R."/>
            <person name="Stajich J."/>
            <person name="Grigoriev I.V."/>
            <person name="Mortensen U.H."/>
            <person name="De Vries R.P."/>
            <person name="Baker S.E."/>
            <person name="Andersen M.R."/>
        </authorList>
    </citation>
    <scope>NUCLEOTIDE SEQUENCE [LARGE SCALE GENOMIC DNA]</scope>
    <source>
        <strain evidence="8 9">CBS 449.75</strain>
    </source>
</reference>
<sequence>MSACPDRIKTCQTCATAKIRCLRSSGSPICDRCLRLNKSCYFRPARLRQTWVKKEGRLETLERRVNELLGQSQEKHHHHDRNGPTKATGDVIDRGLLTMDDAAVLLDSFLRLMMPHFPFVALPPQTTAAELRQQKPFLFLAILSVSVTRDRALQRVLGEEMKDALARRTVIAYSRPTLETLQGVLVTLAWSQHRYPQRAPPDDFSNYLHLAIGLAVEMELDRPVELRKRCPRMTVNPVTADTQPLAILRAQKRAVIGCSVLSSCFSIITQKTCTFPWSSRLEAFAVELAENPEFASDQCLVHLVRLQHIFEQIDHLSAEPNFPERGSTGEIDNINTLLHGFGTIQAQLQEYTSQLCPQFTNNNYLLASQLHTVDLYLCQVALFERQSTNQLPAGTRIDVLCQGLVAAKRAFDSLLSTPPNTERHISYSEWLQTGFNVILSCKLALMASSDESVYRSQPRVQSLSETLDMPQVLRMCVARQLSRRPDEEPRRTGFDYTGWLQWVQEWFEKRHYASISREKGSGEATVAESATSSVCHTHQSQYFGAVDGSIQPLYVPHTTGDMHSWPFFPDILPTDNLLSGWMDLGVMSL</sequence>
<gene>
    <name evidence="8" type="ORF">BJX67DRAFT_296791</name>
</gene>
<evidence type="ECO:0000256" key="1">
    <source>
        <dbReference type="ARBA" id="ARBA00004123"/>
    </source>
</evidence>
<dbReference type="PANTHER" id="PTHR31845:SF37">
    <property type="entry name" value="TRANSCRIPTION FACTOR DOMAIN-CONTAINING PROTEIN"/>
    <property type="match status" value="1"/>
</dbReference>
<proteinExistence type="predicted"/>
<evidence type="ECO:0000259" key="7">
    <source>
        <dbReference type="PROSITE" id="PS50048"/>
    </source>
</evidence>